<dbReference type="GO" id="GO:0016787">
    <property type="term" value="F:hydrolase activity"/>
    <property type="evidence" value="ECO:0007669"/>
    <property type="project" value="UniProtKB-KW"/>
</dbReference>
<keyword evidence="4" id="KW-1185">Reference proteome</keyword>
<dbReference type="PANTHER" id="PTHR21666:SF270">
    <property type="entry name" value="MUREIN HYDROLASE ACTIVATOR ENVC"/>
    <property type="match status" value="1"/>
</dbReference>
<proteinExistence type="predicted"/>
<dbReference type="Gene3D" id="2.70.70.10">
    <property type="entry name" value="Glucose Permease (Domain IIA)"/>
    <property type="match status" value="1"/>
</dbReference>
<dbReference type="PANTHER" id="PTHR21666">
    <property type="entry name" value="PEPTIDASE-RELATED"/>
    <property type="match status" value="1"/>
</dbReference>
<dbReference type="SUPFAM" id="SSF51261">
    <property type="entry name" value="Duplicated hybrid motif"/>
    <property type="match status" value="1"/>
</dbReference>
<dbReference type="Proteomes" id="UP000741863">
    <property type="component" value="Unassembled WGS sequence"/>
</dbReference>
<feature type="region of interest" description="Disordered" evidence="1">
    <location>
        <begin position="482"/>
        <end position="515"/>
    </location>
</feature>
<feature type="region of interest" description="Disordered" evidence="1">
    <location>
        <begin position="532"/>
        <end position="553"/>
    </location>
</feature>
<comment type="caution">
    <text evidence="3">The sequence shown here is derived from an EMBL/GenBank/DDBJ whole genome shotgun (WGS) entry which is preliminary data.</text>
</comment>
<dbReference type="InterPro" id="IPR011055">
    <property type="entry name" value="Dup_hybrid_motif"/>
</dbReference>
<keyword evidence="3" id="KW-0378">Hydrolase</keyword>
<dbReference type="InterPro" id="IPR016047">
    <property type="entry name" value="M23ase_b-sheet_dom"/>
</dbReference>
<accession>A0ABS2PEW6</accession>
<dbReference type="EMBL" id="JAFBEC010000008">
    <property type="protein sequence ID" value="MBM7633827.1"/>
    <property type="molecule type" value="Genomic_DNA"/>
</dbReference>
<evidence type="ECO:0000313" key="3">
    <source>
        <dbReference type="EMBL" id="MBM7633827.1"/>
    </source>
</evidence>
<dbReference type="InterPro" id="IPR050570">
    <property type="entry name" value="Cell_wall_metabolism_enzyme"/>
</dbReference>
<gene>
    <name evidence="3" type="ORF">JOD17_002923</name>
</gene>
<dbReference type="RefSeq" id="WP_204698548.1">
    <property type="nucleotide sequence ID" value="NZ_JAFBEC010000008.1"/>
</dbReference>
<feature type="compositionally biased region" description="Basic and acidic residues" evidence="1">
    <location>
        <begin position="488"/>
        <end position="502"/>
    </location>
</feature>
<feature type="domain" description="M23ase beta-sheet core" evidence="2">
    <location>
        <begin position="1273"/>
        <end position="1367"/>
    </location>
</feature>
<evidence type="ECO:0000313" key="4">
    <source>
        <dbReference type="Proteomes" id="UP000741863"/>
    </source>
</evidence>
<name>A0ABS2PEW6_9BACL</name>
<sequence>MRLSARDGATGVIGRATIMAQRAARRTYRMIMRAADYATPVMRSINRNGNRLLRTSYRITIRAVDMATRTIRNINRSINSTLGVIGFAGGSAAGVVIPLKLVADRQNMETAFEVLLGSAEEATKRVQELTDFAQSTPFMRDEIFESSRILEIFTQGALATGDGLKQIGDIASGTQQPFSDVALWMGRMYDAMQSGRPIGEMGARLQEMGAISGEQRARLDDLAASGKDISEIWPKVTEEFSRFDGMMEKVSKNLGNLFLYVYAFAQEDILRPWGEGLSRTIQPALEKFSSWQAENRDIIDAWKEDIRDFAESFSGNILDGVYWSIDHLNNNYINNEEFQELDLGGRVRFVMDDISDLFSNWWSENGEDQVTSFADSFGSNLGSALNGAILGILGVDSEDSSPFAEAGVTAGKSFIDGFIEQINFGDIGQGIFDLWSSSLPSTEKSIGGNIISGLFQGFLLSQLLSIGGKLFGGLRGPGRMIGGLFGRGNKDRNRRMPREDQRQQSQQRRGGRRGIWGRTAGAISGLFTAGAAIPDSDNERRTRSQRHSGPGVWGRVVGSTRGLFNRNPATANGFVSSPYAPGGGGGMMRSMGRTIRPLAIGASLMDIFSAEEGERGGLLAYLGGSLAGGAAGAKGGAALGAVLGPKGAAVGGIVGAIGGAIGGEKFVEWMDTNGILQSISDTIFNGSWWSQKWEDVKSWAREAWSNVTDVWDSVLESADNTIFNSGWWLEKWQSVKGWFADAWGNAKDVFDGWLETAEETIFSMDWWMYQAGYVLGVLENTLFSSDWWLERWDSVKEWAAEKWESVDEIWQDVLESLEGTIFHSDWWLERWENVKTWAAEKWEEAQEVWESVKENISETIFNAEWWSERWEDTKSWAQEKWDEAQEVWDSAIDRIESTIFSADWWLERWDSVKNWASDKWNEFTEVWESVKEGISDSLFSKDWWNEKWEGVKSWATSALASIGSSVVGWVGSFGSGRNDGGKEGFNSYANGGMIDRPHLGLVGEAGPEAIIPLSSARRKRAMQLYEQTGKRLGVNAYANGGIQGSVSDLPMASGQGGTVATTLGVSSIGADFTTEAEEYGRTFVKSVDDGVQGNVVDLESWKARNIKQPMDQEVAESPNYGRGVVLGFKQGQDSTPTETLSYLETNVQAPFLLMRDRSISWGSGAIDEFNSGMRSRGANVSEAATELAKRVESAFRAELGINSPSTVMAEMGMWSALGFVNGLSDVDVEGYAKKQLAALMALYGGFQPDFGAGFTMTSGFGPRRSPGGIGSTNHRGVDYAAAMGTPIRAQAGGMVNFAGRQGGYGNIVRISGAGGMEYLYAHNSVNMVRRGQMVTPGQVIGLVGSTGNSTGPHVHYEVRRGGSAINPMGHVRGFHKGGMVRGRQFAELGETGDEVVIPFANSHRARARNLYEQTGRRLGIKPIDMGGGYEGEGTTNITIHQDGKGGITVENLEIHIDASGVSSVEELREMVPDIAEDLLVELMKAIEQSQDNKSA</sequence>
<evidence type="ECO:0000259" key="2">
    <source>
        <dbReference type="Pfam" id="PF01551"/>
    </source>
</evidence>
<dbReference type="CDD" id="cd12797">
    <property type="entry name" value="M23_peptidase"/>
    <property type="match status" value="1"/>
</dbReference>
<dbReference type="Pfam" id="PF01551">
    <property type="entry name" value="Peptidase_M23"/>
    <property type="match status" value="1"/>
</dbReference>
<organism evidence="3 4">
    <name type="scientific">Geomicrobium sediminis</name>
    <dbReference type="NCBI Taxonomy" id="1347788"/>
    <lineage>
        <taxon>Bacteria</taxon>
        <taxon>Bacillati</taxon>
        <taxon>Bacillota</taxon>
        <taxon>Bacilli</taxon>
        <taxon>Bacillales</taxon>
        <taxon>Geomicrobium</taxon>
    </lineage>
</organism>
<reference evidence="3 4" key="1">
    <citation type="submission" date="2021-01" db="EMBL/GenBank/DDBJ databases">
        <title>Genomic Encyclopedia of Type Strains, Phase IV (KMG-IV): sequencing the most valuable type-strain genomes for metagenomic binning, comparative biology and taxonomic classification.</title>
        <authorList>
            <person name="Goeker M."/>
        </authorList>
    </citation>
    <scope>NUCLEOTIDE SEQUENCE [LARGE SCALE GENOMIC DNA]</scope>
    <source>
        <strain evidence="3 4">DSM 25540</strain>
    </source>
</reference>
<protein>
    <submittedName>
        <fullName evidence="3">Murein DD-endopeptidase MepM/ murein hydrolase activator NlpD</fullName>
    </submittedName>
</protein>
<evidence type="ECO:0000256" key="1">
    <source>
        <dbReference type="SAM" id="MobiDB-lite"/>
    </source>
</evidence>